<dbReference type="SUPFAM" id="SSF56112">
    <property type="entry name" value="Protein kinase-like (PK-like)"/>
    <property type="match status" value="1"/>
</dbReference>
<dbReference type="PROSITE" id="PS50011">
    <property type="entry name" value="PROTEIN_KINASE_DOM"/>
    <property type="match status" value="1"/>
</dbReference>
<dbReference type="InterPro" id="IPR000719">
    <property type="entry name" value="Prot_kinase_dom"/>
</dbReference>
<dbReference type="Pfam" id="PF00069">
    <property type="entry name" value="Pkinase"/>
    <property type="match status" value="1"/>
</dbReference>
<dbReference type="AlphaFoldDB" id="A0A9Q9EDG5"/>
<dbReference type="GO" id="GO:0005524">
    <property type="term" value="F:ATP binding"/>
    <property type="evidence" value="ECO:0007669"/>
    <property type="project" value="InterPro"/>
</dbReference>
<dbReference type="SMART" id="SM00220">
    <property type="entry name" value="S_TKc"/>
    <property type="match status" value="1"/>
</dbReference>
<dbReference type="InterPro" id="IPR011009">
    <property type="entry name" value="Kinase-like_dom_sf"/>
</dbReference>
<proteinExistence type="predicted"/>
<dbReference type="GO" id="GO:0005737">
    <property type="term" value="C:cytoplasm"/>
    <property type="evidence" value="ECO:0007669"/>
    <property type="project" value="TreeGrafter"/>
</dbReference>
<gene>
    <name evidence="2" type="ORF">Slin15195_G000890</name>
</gene>
<name>A0A9Q9EDG5_9PEZI</name>
<feature type="domain" description="Protein kinase" evidence="1">
    <location>
        <begin position="12"/>
        <end position="315"/>
    </location>
</feature>
<protein>
    <recommendedName>
        <fullName evidence="1">Protein kinase domain-containing protein</fullName>
    </recommendedName>
</protein>
<sequence length="315" mass="35526">MSHANDTPSSNPWSLQLISWGAVGVVFVVSDRIVAKQARTLANKGMKHEHHIFDVLEAKPQCPHIVRSFLRLPDINFLENMTGGNLEARLRAHQVRDGREFVSVRSLMPTNLVSRWMAELVDAVAWLEKLGLAHGDIRPSNLLLNSADHLKLADFDCAAELGQQELEAGAPPYARLQGSEAGEQKGTFGLLGPRTEQFAIGSVFYYLTRGYEPYEDTPALGPEVVYLLQNKQFPLTNPDDARDTVIRKCWHGDFPSVQQLAIEVESLRLDHEREDPSGDLCEDRRQECLEWYKTFTPSIDAWMANYRAQLPSDEE</sequence>
<evidence type="ECO:0000313" key="3">
    <source>
        <dbReference type="Proteomes" id="UP001056384"/>
    </source>
</evidence>
<dbReference type="Proteomes" id="UP001056384">
    <property type="component" value="Chromosome 1"/>
</dbReference>
<accession>A0A9Q9EDG5</accession>
<dbReference type="Gene3D" id="1.10.510.10">
    <property type="entry name" value="Transferase(Phosphotransferase) domain 1"/>
    <property type="match status" value="1"/>
</dbReference>
<keyword evidence="3" id="KW-1185">Reference proteome</keyword>
<dbReference type="EMBL" id="CP099418">
    <property type="protein sequence ID" value="USW46770.1"/>
    <property type="molecule type" value="Genomic_DNA"/>
</dbReference>
<dbReference type="InterPro" id="IPR053235">
    <property type="entry name" value="Ser_Thr_kinase"/>
</dbReference>
<dbReference type="PANTHER" id="PTHR24361">
    <property type="entry name" value="MITOGEN-ACTIVATED KINASE KINASE KINASE"/>
    <property type="match status" value="1"/>
</dbReference>
<evidence type="ECO:0000259" key="1">
    <source>
        <dbReference type="PROSITE" id="PS50011"/>
    </source>
</evidence>
<evidence type="ECO:0000313" key="2">
    <source>
        <dbReference type="EMBL" id="USW46770.1"/>
    </source>
</evidence>
<dbReference type="GO" id="GO:0004674">
    <property type="term" value="F:protein serine/threonine kinase activity"/>
    <property type="evidence" value="ECO:0007669"/>
    <property type="project" value="TreeGrafter"/>
</dbReference>
<reference evidence="2" key="1">
    <citation type="submission" date="2022-06" db="EMBL/GenBank/DDBJ databases">
        <title>Complete genome sequences of two strains of the flax pathogen Septoria linicola.</title>
        <authorList>
            <person name="Lapalu N."/>
            <person name="Simon A."/>
            <person name="Demenou B."/>
            <person name="Paumier D."/>
            <person name="Guillot M.-P."/>
            <person name="Gout L."/>
            <person name="Valade R."/>
        </authorList>
    </citation>
    <scope>NUCLEOTIDE SEQUENCE</scope>
    <source>
        <strain evidence="2">SE15195</strain>
    </source>
</reference>
<organism evidence="2 3">
    <name type="scientific">Septoria linicola</name>
    <dbReference type="NCBI Taxonomy" id="215465"/>
    <lineage>
        <taxon>Eukaryota</taxon>
        <taxon>Fungi</taxon>
        <taxon>Dikarya</taxon>
        <taxon>Ascomycota</taxon>
        <taxon>Pezizomycotina</taxon>
        <taxon>Dothideomycetes</taxon>
        <taxon>Dothideomycetidae</taxon>
        <taxon>Mycosphaerellales</taxon>
        <taxon>Mycosphaerellaceae</taxon>
        <taxon>Septoria</taxon>
    </lineage>
</organism>